<feature type="chain" id="PRO_5038597454" evidence="5">
    <location>
        <begin position="23"/>
        <end position="419"/>
    </location>
</feature>
<comment type="similarity">
    <text evidence="1">Belongs to the bacterial solute-binding protein 1 family.</text>
</comment>
<dbReference type="AlphaFoldDB" id="A0A0J1INK8"/>
<dbReference type="RefSeq" id="WP_047940865.1">
    <property type="nucleotide sequence ID" value="NZ_CP053315.1"/>
</dbReference>
<dbReference type="PROSITE" id="PS51257">
    <property type="entry name" value="PROKAR_LIPOPROTEIN"/>
    <property type="match status" value="1"/>
</dbReference>
<reference evidence="6 7" key="1">
    <citation type="submission" date="2015-05" db="EMBL/GenBank/DDBJ databases">
        <title>Whole genome sequence and identification of bacterial endophytes from Costus igneus.</title>
        <authorList>
            <person name="Lee Y.P."/>
            <person name="Gan H.M."/>
            <person name="Eng W."/>
            <person name="Wheatley M.S."/>
            <person name="Caraballo A."/>
            <person name="Polter S."/>
            <person name="Savka M.A."/>
            <person name="Hudson A.O."/>
        </authorList>
    </citation>
    <scope>NUCLEOTIDE SEQUENCE [LARGE SCALE GENOMIC DNA]</scope>
    <source>
        <strain evidence="6 7">RIT379</strain>
    </source>
</reference>
<dbReference type="PANTHER" id="PTHR30061:SF50">
    <property type="entry name" value="MALTOSE_MALTODEXTRIN-BINDING PERIPLASMIC PROTEIN"/>
    <property type="match status" value="1"/>
</dbReference>
<feature type="signal peptide" evidence="5">
    <location>
        <begin position="1"/>
        <end position="22"/>
    </location>
</feature>
<dbReference type="Pfam" id="PF13416">
    <property type="entry name" value="SBP_bac_8"/>
    <property type="match status" value="1"/>
</dbReference>
<evidence type="ECO:0000256" key="1">
    <source>
        <dbReference type="ARBA" id="ARBA00008520"/>
    </source>
</evidence>
<organism evidence="6 7">
    <name type="scientific">Niallia circulans</name>
    <name type="common">Bacillus circulans</name>
    <dbReference type="NCBI Taxonomy" id="1397"/>
    <lineage>
        <taxon>Bacteria</taxon>
        <taxon>Bacillati</taxon>
        <taxon>Bacillota</taxon>
        <taxon>Bacilli</taxon>
        <taxon>Bacillales</taxon>
        <taxon>Bacillaceae</taxon>
        <taxon>Niallia</taxon>
    </lineage>
</organism>
<dbReference type="Proteomes" id="UP000036045">
    <property type="component" value="Unassembled WGS sequence"/>
</dbReference>
<protein>
    <submittedName>
        <fullName evidence="6">Sugar ABC transporter substrate-binding protein</fullName>
    </submittedName>
</protein>
<dbReference type="InterPro" id="IPR006059">
    <property type="entry name" value="SBP"/>
</dbReference>
<proteinExistence type="inferred from homology"/>
<feature type="compositionally biased region" description="Basic and acidic residues" evidence="4">
    <location>
        <begin position="405"/>
        <end position="419"/>
    </location>
</feature>
<dbReference type="GO" id="GO:1901982">
    <property type="term" value="F:maltose binding"/>
    <property type="evidence" value="ECO:0007669"/>
    <property type="project" value="TreeGrafter"/>
</dbReference>
<dbReference type="GO" id="GO:0015768">
    <property type="term" value="P:maltose transport"/>
    <property type="evidence" value="ECO:0007669"/>
    <property type="project" value="TreeGrafter"/>
</dbReference>
<dbReference type="EMBL" id="LDPH01000003">
    <property type="protein sequence ID" value="KLV27546.1"/>
    <property type="molecule type" value="Genomic_DNA"/>
</dbReference>
<accession>A0A0J1INK8</accession>
<dbReference type="GO" id="GO:0055052">
    <property type="term" value="C:ATP-binding cassette (ABC) transporter complex, substrate-binding subunit-containing"/>
    <property type="evidence" value="ECO:0007669"/>
    <property type="project" value="TreeGrafter"/>
</dbReference>
<dbReference type="PANTHER" id="PTHR30061">
    <property type="entry name" value="MALTOSE-BINDING PERIPLASMIC PROTEIN"/>
    <property type="match status" value="1"/>
</dbReference>
<dbReference type="Gene3D" id="3.40.190.10">
    <property type="entry name" value="Periplasmic binding protein-like II"/>
    <property type="match status" value="2"/>
</dbReference>
<feature type="region of interest" description="Disordered" evidence="4">
    <location>
        <begin position="400"/>
        <end position="419"/>
    </location>
</feature>
<comment type="caution">
    <text evidence="6">The sequence shown here is derived from an EMBL/GenBank/DDBJ whole genome shotgun (WGS) entry which is preliminary data.</text>
</comment>
<keyword evidence="3 5" id="KW-0732">Signal</keyword>
<dbReference type="OrthoDB" id="9766758at2"/>
<evidence type="ECO:0000256" key="3">
    <source>
        <dbReference type="ARBA" id="ARBA00022729"/>
    </source>
</evidence>
<dbReference type="GO" id="GO:0042956">
    <property type="term" value="P:maltodextrin transmembrane transport"/>
    <property type="evidence" value="ECO:0007669"/>
    <property type="project" value="TreeGrafter"/>
</dbReference>
<keyword evidence="2" id="KW-0813">Transport</keyword>
<dbReference type="PATRIC" id="fig|1397.4.peg.3139"/>
<name>A0A0J1INK8_NIACI</name>
<evidence type="ECO:0000256" key="2">
    <source>
        <dbReference type="ARBA" id="ARBA00022448"/>
    </source>
</evidence>
<dbReference type="SUPFAM" id="SSF53850">
    <property type="entry name" value="Periplasmic binding protein-like II"/>
    <property type="match status" value="1"/>
</dbReference>
<evidence type="ECO:0000313" key="7">
    <source>
        <dbReference type="Proteomes" id="UP000036045"/>
    </source>
</evidence>
<keyword evidence="7" id="KW-1185">Reference proteome</keyword>
<evidence type="ECO:0000256" key="4">
    <source>
        <dbReference type="SAM" id="MobiDB-lite"/>
    </source>
</evidence>
<sequence length="419" mass="45036">MKSYKKLLMSGVALLTAFSLTACGGNDTKESSKGGSSDGKQTLTVSVDGDGYKKYIDSIKGDFESKNNAEVKVVVMAMTDQADALALDGPAGTGPDVFIAPYDRVGSMGSQGHLAEVTAQPEGITETEEKLVTFDGKQYGTPFVIETLVGFYNKDLIKEMPKDFSEVEALTKDSKYAFEAESGKNTAFLAKWTDFYFSYGLVAGYGGYAFGSEGTDPTDIGLNNQGTIDAIKYAKTWYDQWPKGMQDVTGSGDFITEMFTTGKTAVIIDGPWMADTFKDAGVNYGVGAIPTLPNGEKFAAFGGGKAWVASSYAKDPELAAKWLEYVGNADNSTKFFEATNEIPANTIARKAVPADNELAQAVIANFENASPMPNIQQMAEVWDGGQYLIFDAVSGAKTPEQSAEDTVKNIKESIDQKYK</sequence>
<evidence type="ECO:0000256" key="5">
    <source>
        <dbReference type="SAM" id="SignalP"/>
    </source>
</evidence>
<gene>
    <name evidence="6" type="ORF">ABW02_05175</name>
</gene>
<evidence type="ECO:0000313" key="6">
    <source>
        <dbReference type="EMBL" id="KLV27546.1"/>
    </source>
</evidence>